<dbReference type="InterPro" id="IPR004535">
    <property type="entry name" value="Transl_elong_SelB"/>
</dbReference>
<evidence type="ECO:0000256" key="3">
    <source>
        <dbReference type="ARBA" id="ARBA00022490"/>
    </source>
</evidence>
<feature type="domain" description="Tr-type G" evidence="9">
    <location>
        <begin position="7"/>
        <end position="178"/>
    </location>
</feature>
<evidence type="ECO:0000313" key="10">
    <source>
        <dbReference type="EMBL" id="MVN16006.1"/>
    </source>
</evidence>
<dbReference type="GO" id="GO:0001514">
    <property type="term" value="P:selenocysteine incorporation"/>
    <property type="evidence" value="ECO:0007669"/>
    <property type="project" value="InterPro"/>
</dbReference>
<dbReference type="InterPro" id="IPR005225">
    <property type="entry name" value="Small_GTP-bd"/>
</dbReference>
<dbReference type="InterPro" id="IPR027417">
    <property type="entry name" value="P-loop_NTPase"/>
</dbReference>
<protein>
    <recommendedName>
        <fullName evidence="2">Selenocysteine-specific elongation factor</fullName>
    </recommendedName>
    <alternativeName>
        <fullName evidence="8">SelB translation factor</fullName>
    </alternativeName>
</protein>
<dbReference type="AlphaFoldDB" id="A0A6N8IL55"/>
<dbReference type="GO" id="GO:0003746">
    <property type="term" value="F:translation elongation factor activity"/>
    <property type="evidence" value="ECO:0007669"/>
    <property type="project" value="UniProtKB-KW"/>
</dbReference>
<dbReference type="SUPFAM" id="SSF50447">
    <property type="entry name" value="Translation proteins"/>
    <property type="match status" value="1"/>
</dbReference>
<keyword evidence="5" id="KW-0648">Protein biosynthesis</keyword>
<dbReference type="Gene3D" id="3.40.50.300">
    <property type="entry name" value="P-loop containing nucleotide triphosphate hydrolases"/>
    <property type="match status" value="1"/>
</dbReference>
<dbReference type="PANTHER" id="PTHR43721:SF22">
    <property type="entry name" value="ELONGATION FACTOR TU, MITOCHONDRIAL"/>
    <property type="match status" value="1"/>
</dbReference>
<gene>
    <name evidence="10" type="primary">selB</name>
    <name evidence="10" type="ORF">GO738_11780</name>
</gene>
<dbReference type="GO" id="GO:0003723">
    <property type="term" value="F:RNA binding"/>
    <property type="evidence" value="ECO:0007669"/>
    <property type="project" value="InterPro"/>
</dbReference>
<dbReference type="InterPro" id="IPR000795">
    <property type="entry name" value="T_Tr_GTP-bd_dom"/>
</dbReference>
<dbReference type="Pfam" id="PF25461">
    <property type="entry name" value="Beta-barrel_SelB"/>
    <property type="match status" value="1"/>
</dbReference>
<dbReference type="CDD" id="cd04171">
    <property type="entry name" value="SelB"/>
    <property type="match status" value="1"/>
</dbReference>
<keyword evidence="4" id="KW-0547">Nucleotide-binding</keyword>
<dbReference type="GO" id="GO:0003924">
    <property type="term" value="F:GTPase activity"/>
    <property type="evidence" value="ECO:0007669"/>
    <property type="project" value="InterPro"/>
</dbReference>
<proteinExistence type="predicted"/>
<comment type="caution">
    <text evidence="10">The sequence shown here is derived from an EMBL/GenBank/DDBJ whole genome shotgun (WGS) entry which is preliminary data.</text>
</comment>
<dbReference type="PRINTS" id="PR00315">
    <property type="entry name" value="ELONGATNFCT"/>
</dbReference>
<dbReference type="EMBL" id="WPOC01000022">
    <property type="protein sequence ID" value="MVN16006.1"/>
    <property type="molecule type" value="Genomic_DNA"/>
</dbReference>
<evidence type="ECO:0000256" key="5">
    <source>
        <dbReference type="ARBA" id="ARBA00022917"/>
    </source>
</evidence>
<evidence type="ECO:0000256" key="4">
    <source>
        <dbReference type="ARBA" id="ARBA00022741"/>
    </source>
</evidence>
<dbReference type="CDD" id="cd03696">
    <property type="entry name" value="SelB_II"/>
    <property type="match status" value="1"/>
</dbReference>
<dbReference type="GO" id="GO:0005525">
    <property type="term" value="F:GTP binding"/>
    <property type="evidence" value="ECO:0007669"/>
    <property type="project" value="UniProtKB-KW"/>
</dbReference>
<organism evidence="10 11">
    <name type="scientific">Gordonibacter urolithinfaciens</name>
    <dbReference type="NCBI Taxonomy" id="1335613"/>
    <lineage>
        <taxon>Bacteria</taxon>
        <taxon>Bacillati</taxon>
        <taxon>Actinomycetota</taxon>
        <taxon>Coriobacteriia</taxon>
        <taxon>Eggerthellales</taxon>
        <taxon>Eggerthellaceae</taxon>
        <taxon>Gordonibacter</taxon>
    </lineage>
</organism>
<keyword evidence="6" id="KW-0342">GTP-binding</keyword>
<dbReference type="PROSITE" id="PS51722">
    <property type="entry name" value="G_TR_2"/>
    <property type="match status" value="1"/>
</dbReference>
<dbReference type="InterPro" id="IPR004161">
    <property type="entry name" value="EFTu-like_2"/>
</dbReference>
<evidence type="ECO:0000256" key="1">
    <source>
        <dbReference type="ARBA" id="ARBA00004496"/>
    </source>
</evidence>
<dbReference type="InterPro" id="IPR009001">
    <property type="entry name" value="Transl_elong_EF1A/Init_IF2_C"/>
</dbReference>
<sequence>MSAAAGGRRVVLGTAGHIDHGKSTLVQALTGEDPDRLAEEKRRGITIELGFAQLELPDGSALGVVDVPGHERFVRQMIAGSTGIDLALLCIAADDGVMPQTEEHLAVLELLGIARCVVALTKRDLVDEEWAAFMADEVRGRLAGGPYADAAVVPVSARTGEGLDELRATLAEAARGLVRAKDGSSARLPVDRAFSIKGSGTVVTGTLWSGQVAPGDELEVLPGGTRARVRSAQIHGQPVERAKAGNRVALNLAGVDTGEVRPGMLLAAPGTVEPTDRFDAWLTYLGAPGAPEALETGTRVRVAHGTAEVPGRVLLMDGRAALGAREGAYAQIRLDEPLPVSRGDRFVVRSLTPVHVVGGGQVLHAHPRRRTNLKPGEEALLDALRAGDEDGACDAALALAAAPVTAAERAAAAGSP</sequence>
<evidence type="ECO:0000313" key="11">
    <source>
        <dbReference type="Proteomes" id="UP000468327"/>
    </source>
</evidence>
<dbReference type="NCBIfam" id="TIGR00231">
    <property type="entry name" value="small_GTP"/>
    <property type="match status" value="1"/>
</dbReference>
<keyword evidence="10" id="KW-0251">Elongation factor</keyword>
<evidence type="ECO:0000259" key="9">
    <source>
        <dbReference type="PROSITE" id="PS51722"/>
    </source>
</evidence>
<dbReference type="PANTHER" id="PTHR43721">
    <property type="entry name" value="ELONGATION FACTOR TU-RELATED"/>
    <property type="match status" value="1"/>
</dbReference>
<comment type="subcellular location">
    <subcellularLocation>
        <location evidence="1">Cytoplasm</location>
    </subcellularLocation>
</comment>
<keyword evidence="3" id="KW-0963">Cytoplasm</keyword>
<name>A0A6N8IL55_9ACTN</name>
<dbReference type="InterPro" id="IPR009000">
    <property type="entry name" value="Transl_B-barrel_sf"/>
</dbReference>
<dbReference type="Gene3D" id="2.40.30.10">
    <property type="entry name" value="Translation factors"/>
    <property type="match status" value="1"/>
</dbReference>
<dbReference type="Proteomes" id="UP000468327">
    <property type="component" value="Unassembled WGS sequence"/>
</dbReference>
<evidence type="ECO:0000256" key="6">
    <source>
        <dbReference type="ARBA" id="ARBA00023134"/>
    </source>
</evidence>
<dbReference type="GO" id="GO:0005829">
    <property type="term" value="C:cytosol"/>
    <property type="evidence" value="ECO:0007669"/>
    <property type="project" value="TreeGrafter"/>
</dbReference>
<dbReference type="CDD" id="cd15491">
    <property type="entry name" value="selB_III"/>
    <property type="match status" value="1"/>
</dbReference>
<dbReference type="PROSITE" id="PS00301">
    <property type="entry name" value="G_TR_1"/>
    <property type="match status" value="1"/>
</dbReference>
<feature type="non-terminal residue" evidence="10">
    <location>
        <position position="416"/>
    </location>
</feature>
<keyword evidence="11" id="KW-1185">Reference proteome</keyword>
<evidence type="ECO:0000256" key="2">
    <source>
        <dbReference type="ARBA" id="ARBA00015953"/>
    </source>
</evidence>
<evidence type="ECO:0000256" key="8">
    <source>
        <dbReference type="ARBA" id="ARBA00031615"/>
    </source>
</evidence>
<evidence type="ECO:0000256" key="7">
    <source>
        <dbReference type="ARBA" id="ARBA00025526"/>
    </source>
</evidence>
<dbReference type="Pfam" id="PF03144">
    <property type="entry name" value="GTP_EFTU_D2"/>
    <property type="match status" value="1"/>
</dbReference>
<dbReference type="InterPro" id="IPR057335">
    <property type="entry name" value="Beta-barrel_SelB"/>
</dbReference>
<dbReference type="SUPFAM" id="SSF50465">
    <property type="entry name" value="EF-Tu/eEF-1alpha/eIF2-gamma C-terminal domain"/>
    <property type="match status" value="1"/>
</dbReference>
<dbReference type="SUPFAM" id="SSF52540">
    <property type="entry name" value="P-loop containing nucleoside triphosphate hydrolases"/>
    <property type="match status" value="1"/>
</dbReference>
<dbReference type="InterPro" id="IPR031157">
    <property type="entry name" value="G_TR_CS"/>
</dbReference>
<dbReference type="InterPro" id="IPR050055">
    <property type="entry name" value="EF-Tu_GTPase"/>
</dbReference>
<dbReference type="NCBIfam" id="TIGR00475">
    <property type="entry name" value="selB"/>
    <property type="match status" value="1"/>
</dbReference>
<accession>A0A6N8IL55</accession>
<reference evidence="10 11" key="1">
    <citation type="submission" date="2019-11" db="EMBL/GenBank/DDBJ databases">
        <title>Whole genome shotgun sequencing (WGS) data from Adlercreutzia equolifaciens ResAG-91, Eggerthella lenta MRI-F36, MRI-F37, MRI-F40, ResAG-49, ResAG-88, ResAG-121, ResAG-145, and Gordonibacter sp. ResAG-5, ResAG-26, ResAG-43, ResAG-50, ResAG-59.</title>
        <authorList>
            <person name="Stoll D.A."/>
            <person name="Danylec N."/>
            <person name="Franz C.M.A.P."/>
            <person name="Huch M."/>
        </authorList>
    </citation>
    <scope>NUCLEOTIDE SEQUENCE [LARGE SCALE GENOMIC DNA]</scope>
    <source>
        <strain evidence="10 11">ResAG-59</strain>
    </source>
</reference>
<dbReference type="RefSeq" id="WP_157009649.1">
    <property type="nucleotide sequence ID" value="NZ_WPOC01000022.1"/>
</dbReference>
<comment type="function">
    <text evidence="7">Translation factor necessary for the incorporation of selenocysteine into proteins. It probably replaces EF-Tu for the insertion of selenocysteine directed by the UGA codon. SelB binds GTP and GDP.</text>
</comment>
<dbReference type="Pfam" id="PF00009">
    <property type="entry name" value="GTP_EFTU"/>
    <property type="match status" value="1"/>
</dbReference>